<dbReference type="CDD" id="cd06121">
    <property type="entry name" value="cupin_YML079wp"/>
    <property type="match status" value="1"/>
</dbReference>
<dbReference type="InterPro" id="IPR011051">
    <property type="entry name" value="RmlC_Cupin_sf"/>
</dbReference>
<dbReference type="InterPro" id="IPR014710">
    <property type="entry name" value="RmlC-like_jellyroll"/>
</dbReference>
<dbReference type="SUPFAM" id="SSF51182">
    <property type="entry name" value="RmlC-like cupins"/>
    <property type="match status" value="1"/>
</dbReference>
<dbReference type="InterPro" id="IPR039935">
    <property type="entry name" value="YML079W-like"/>
</dbReference>
<dbReference type="RefSeq" id="WP_160737386.1">
    <property type="nucleotide sequence ID" value="NZ_WTYT01000006.1"/>
</dbReference>
<comment type="caution">
    <text evidence="2">The sequence shown here is derived from an EMBL/GenBank/DDBJ whole genome shotgun (WGS) entry which is preliminary data.</text>
</comment>
<dbReference type="AlphaFoldDB" id="A0A6I4T7N4"/>
<gene>
    <name evidence="2" type="ORF">GRI91_14465</name>
</gene>
<reference evidence="2 3" key="1">
    <citation type="submission" date="2019-12" db="EMBL/GenBank/DDBJ databases">
        <title>Genomic-based taxomic classification of the family Erythrobacteraceae.</title>
        <authorList>
            <person name="Xu L."/>
        </authorList>
    </citation>
    <scope>NUCLEOTIDE SEQUENCE [LARGE SCALE GENOMIC DNA]</scope>
    <source>
        <strain evidence="2 3">LMG 29518</strain>
    </source>
</reference>
<protein>
    <submittedName>
        <fullName evidence="2">Cupin</fullName>
    </submittedName>
</protein>
<sequence>MSDAQALIEKLDLKPHPEGGWFKETWRDAAEAGVRSRATCIHFLLQAGQRSHWHTVDASEIWLYHSGDPLKLSLAESDAGPIRDVELSADVLRGGQPHHVIKPHEWQAAEPMPGPHGYTLVSCIVAPAFEFEGFTLADTGWEPGA</sequence>
<dbReference type="PANTHER" id="PTHR33387">
    <property type="entry name" value="RMLC-LIKE JELLY ROLL FOLD PROTEIN"/>
    <property type="match status" value="1"/>
</dbReference>
<dbReference type="OrthoDB" id="9798288at2"/>
<dbReference type="EMBL" id="WTYT01000006">
    <property type="protein sequence ID" value="MXO66966.1"/>
    <property type="molecule type" value="Genomic_DNA"/>
</dbReference>
<evidence type="ECO:0000313" key="2">
    <source>
        <dbReference type="EMBL" id="MXO66966.1"/>
    </source>
</evidence>
<name>A0A6I4T7N4_9SPHN</name>
<evidence type="ECO:0000313" key="3">
    <source>
        <dbReference type="Proteomes" id="UP000438476"/>
    </source>
</evidence>
<accession>A0A6I4T7N4</accession>
<dbReference type="Gene3D" id="2.60.120.10">
    <property type="entry name" value="Jelly Rolls"/>
    <property type="match status" value="1"/>
</dbReference>
<evidence type="ECO:0000259" key="1">
    <source>
        <dbReference type="Pfam" id="PF06172"/>
    </source>
</evidence>
<keyword evidence="3" id="KW-1185">Reference proteome</keyword>
<dbReference type="Proteomes" id="UP000438476">
    <property type="component" value="Unassembled WGS sequence"/>
</dbReference>
<feature type="domain" description="DUF985" evidence="1">
    <location>
        <begin position="5"/>
        <end position="137"/>
    </location>
</feature>
<dbReference type="Pfam" id="PF06172">
    <property type="entry name" value="Cupin_5"/>
    <property type="match status" value="1"/>
</dbReference>
<organism evidence="2 3">
    <name type="scientific">Altericroceibacterium endophyticum</name>
    <dbReference type="NCBI Taxonomy" id="1808508"/>
    <lineage>
        <taxon>Bacteria</taxon>
        <taxon>Pseudomonadati</taxon>
        <taxon>Pseudomonadota</taxon>
        <taxon>Alphaproteobacteria</taxon>
        <taxon>Sphingomonadales</taxon>
        <taxon>Erythrobacteraceae</taxon>
        <taxon>Altericroceibacterium</taxon>
    </lineage>
</organism>
<dbReference type="PANTHER" id="PTHR33387:SF3">
    <property type="entry name" value="DUF985 DOMAIN-CONTAINING PROTEIN"/>
    <property type="match status" value="1"/>
</dbReference>
<dbReference type="InterPro" id="IPR009327">
    <property type="entry name" value="Cupin_DUF985"/>
</dbReference>
<proteinExistence type="predicted"/>